<proteinExistence type="predicted"/>
<protein>
    <submittedName>
        <fullName evidence="1">Uncharacterized protein</fullName>
    </submittedName>
</protein>
<dbReference type="EMBL" id="LAZR01023061">
    <property type="protein sequence ID" value="KKL79800.1"/>
    <property type="molecule type" value="Genomic_DNA"/>
</dbReference>
<organism evidence="1">
    <name type="scientific">marine sediment metagenome</name>
    <dbReference type="NCBI Taxonomy" id="412755"/>
    <lineage>
        <taxon>unclassified sequences</taxon>
        <taxon>metagenomes</taxon>
        <taxon>ecological metagenomes</taxon>
    </lineage>
</organism>
<accession>A0A0F9HDP5</accession>
<evidence type="ECO:0000313" key="1">
    <source>
        <dbReference type="EMBL" id="KKL79800.1"/>
    </source>
</evidence>
<comment type="caution">
    <text evidence="1">The sequence shown here is derived from an EMBL/GenBank/DDBJ whole genome shotgun (WGS) entry which is preliminary data.</text>
</comment>
<dbReference type="AlphaFoldDB" id="A0A0F9HDP5"/>
<name>A0A0F9HDP5_9ZZZZ</name>
<feature type="non-terminal residue" evidence="1">
    <location>
        <position position="24"/>
    </location>
</feature>
<sequence length="24" mass="2793">MGQAIENMKENYCRKNTTHNLLIA</sequence>
<reference evidence="1" key="1">
    <citation type="journal article" date="2015" name="Nature">
        <title>Complex archaea that bridge the gap between prokaryotes and eukaryotes.</title>
        <authorList>
            <person name="Spang A."/>
            <person name="Saw J.H."/>
            <person name="Jorgensen S.L."/>
            <person name="Zaremba-Niedzwiedzka K."/>
            <person name="Martijn J."/>
            <person name="Lind A.E."/>
            <person name="van Eijk R."/>
            <person name="Schleper C."/>
            <person name="Guy L."/>
            <person name="Ettema T.J."/>
        </authorList>
    </citation>
    <scope>NUCLEOTIDE SEQUENCE</scope>
</reference>
<gene>
    <name evidence="1" type="ORF">LCGC14_2011170</name>
</gene>